<dbReference type="RefSeq" id="XP_030549636.2">
    <property type="nucleotide sequence ID" value="XM_030693776.2"/>
</dbReference>
<dbReference type="InterPro" id="IPR003657">
    <property type="entry name" value="WRKY_dom"/>
</dbReference>
<gene>
    <name evidence="9" type="primary">LOC115754676</name>
</gene>
<dbReference type="Gene3D" id="2.20.25.80">
    <property type="entry name" value="WRKY domain"/>
    <property type="match status" value="1"/>
</dbReference>
<feature type="compositionally biased region" description="Low complexity" evidence="6">
    <location>
        <begin position="211"/>
        <end position="225"/>
    </location>
</feature>
<evidence type="ECO:0000256" key="5">
    <source>
        <dbReference type="ARBA" id="ARBA00023242"/>
    </source>
</evidence>
<dbReference type="Pfam" id="PF03106">
    <property type="entry name" value="WRKY"/>
    <property type="match status" value="1"/>
</dbReference>
<dbReference type="PROSITE" id="PS50811">
    <property type="entry name" value="WRKY"/>
    <property type="match status" value="1"/>
</dbReference>
<keyword evidence="4" id="KW-0804">Transcription</keyword>
<dbReference type="KEGG" id="rarg:115754676"/>
<dbReference type="GO" id="GO:0000976">
    <property type="term" value="F:transcription cis-regulatory region binding"/>
    <property type="evidence" value="ECO:0007669"/>
    <property type="project" value="TreeGrafter"/>
</dbReference>
<name>A0A8B8QR14_9MYRT</name>
<sequence length="357" mass="40121">MDGGWSYEQKTLISELIQGMDFAKQLRVHLTSAPSTETRDMLMQGILSSYEKALLILKWSGPMPQSQPVAAVSGIPESPLSVNGSPQSDDFEKGIGDQLQNRDISKKRKMMPKWTDQVRISPENGLEGPHDDGYSWRKYGQKDILGARYPRSYYRCTYRNTQNCWATKQVQRSDEDPTVFEITYRGTHTCGNPGPSVPAPVSPEKQEQKQINHQNNQQQQQQSQEMLSKFRAELSVDTNNLDSNEMAYRPFSFPSASVRLLQIEHCNSSTLANVNSSLFGSFSSPFLSPSTPESNYFSMHQANDIGQAHNVQHLESDPTEIISTNTSSTNSPIMDLDFSLDQVGIDPNFPFDTSFFP</sequence>
<evidence type="ECO:0000256" key="2">
    <source>
        <dbReference type="ARBA" id="ARBA00023015"/>
    </source>
</evidence>
<feature type="domain" description="WRKY" evidence="7">
    <location>
        <begin position="125"/>
        <end position="193"/>
    </location>
</feature>
<accession>A0A8B8QR14</accession>
<dbReference type="GO" id="GO:0042542">
    <property type="term" value="P:response to hydrogen peroxide"/>
    <property type="evidence" value="ECO:0007669"/>
    <property type="project" value="UniProtKB-ARBA"/>
</dbReference>
<dbReference type="PANTHER" id="PTHR32096:SF36">
    <property type="entry name" value="WRKY TRANSCRIPTION FACTOR 41-RELATED"/>
    <property type="match status" value="1"/>
</dbReference>
<dbReference type="SUPFAM" id="SSF118290">
    <property type="entry name" value="WRKY DNA-binding domain"/>
    <property type="match status" value="1"/>
</dbReference>
<dbReference type="GeneID" id="115754676"/>
<evidence type="ECO:0000256" key="3">
    <source>
        <dbReference type="ARBA" id="ARBA00023125"/>
    </source>
</evidence>
<dbReference type="GO" id="GO:0010150">
    <property type="term" value="P:leaf senescence"/>
    <property type="evidence" value="ECO:0007669"/>
    <property type="project" value="UniProtKB-ARBA"/>
</dbReference>
<evidence type="ECO:0000256" key="1">
    <source>
        <dbReference type="ARBA" id="ARBA00004123"/>
    </source>
</evidence>
<evidence type="ECO:0000259" key="7">
    <source>
        <dbReference type="PROSITE" id="PS50811"/>
    </source>
</evidence>
<evidence type="ECO:0000313" key="9">
    <source>
        <dbReference type="RefSeq" id="XP_030549636.2"/>
    </source>
</evidence>
<comment type="subcellular location">
    <subcellularLocation>
        <location evidence="1">Nucleus</location>
    </subcellularLocation>
</comment>
<dbReference type="Proteomes" id="UP000827889">
    <property type="component" value="Chromosome 3"/>
</dbReference>
<dbReference type="GO" id="GO:0009751">
    <property type="term" value="P:response to salicylic acid"/>
    <property type="evidence" value="ECO:0007669"/>
    <property type="project" value="UniProtKB-ARBA"/>
</dbReference>
<dbReference type="InterPro" id="IPR044810">
    <property type="entry name" value="WRKY_plant"/>
</dbReference>
<feature type="region of interest" description="Disordered" evidence="6">
    <location>
        <begin position="186"/>
        <end position="225"/>
    </location>
</feature>
<dbReference type="GO" id="GO:0010193">
    <property type="term" value="P:response to ozone"/>
    <property type="evidence" value="ECO:0007669"/>
    <property type="project" value="UniProtKB-ARBA"/>
</dbReference>
<protein>
    <submittedName>
        <fullName evidence="9">Probable WRKY transcription factor 53</fullName>
    </submittedName>
</protein>
<dbReference type="PANTHER" id="PTHR32096">
    <property type="entry name" value="WRKY TRANSCRIPTION FACTOR 30-RELATED-RELATED"/>
    <property type="match status" value="1"/>
</dbReference>
<keyword evidence="5" id="KW-0539">Nucleus</keyword>
<keyword evidence="3" id="KW-0238">DNA-binding</keyword>
<reference evidence="9" key="1">
    <citation type="submission" date="2025-08" db="UniProtKB">
        <authorList>
            <consortium name="RefSeq"/>
        </authorList>
    </citation>
    <scope>IDENTIFICATION</scope>
    <source>
        <tissue evidence="9">Leaf</tissue>
    </source>
</reference>
<evidence type="ECO:0000256" key="4">
    <source>
        <dbReference type="ARBA" id="ARBA00023163"/>
    </source>
</evidence>
<proteinExistence type="predicted"/>
<evidence type="ECO:0000256" key="6">
    <source>
        <dbReference type="SAM" id="MobiDB-lite"/>
    </source>
</evidence>
<dbReference type="AlphaFoldDB" id="A0A8B8QR14"/>
<dbReference type="InterPro" id="IPR036576">
    <property type="entry name" value="WRKY_dom_sf"/>
</dbReference>
<dbReference type="GO" id="GO:0003700">
    <property type="term" value="F:DNA-binding transcription factor activity"/>
    <property type="evidence" value="ECO:0007669"/>
    <property type="project" value="InterPro"/>
</dbReference>
<evidence type="ECO:0000313" key="8">
    <source>
        <dbReference type="Proteomes" id="UP000827889"/>
    </source>
</evidence>
<dbReference type="GO" id="GO:0005634">
    <property type="term" value="C:nucleus"/>
    <property type="evidence" value="ECO:0007669"/>
    <property type="project" value="UniProtKB-SubCell"/>
</dbReference>
<organism evidence="8 9">
    <name type="scientific">Rhodamnia argentea</name>
    <dbReference type="NCBI Taxonomy" id="178133"/>
    <lineage>
        <taxon>Eukaryota</taxon>
        <taxon>Viridiplantae</taxon>
        <taxon>Streptophyta</taxon>
        <taxon>Embryophyta</taxon>
        <taxon>Tracheophyta</taxon>
        <taxon>Spermatophyta</taxon>
        <taxon>Magnoliopsida</taxon>
        <taxon>eudicotyledons</taxon>
        <taxon>Gunneridae</taxon>
        <taxon>Pentapetalae</taxon>
        <taxon>rosids</taxon>
        <taxon>malvids</taxon>
        <taxon>Myrtales</taxon>
        <taxon>Myrtaceae</taxon>
        <taxon>Myrtoideae</taxon>
        <taxon>Myrteae</taxon>
        <taxon>Australasian group</taxon>
        <taxon>Rhodamnia</taxon>
    </lineage>
</organism>
<keyword evidence="8" id="KW-1185">Reference proteome</keyword>
<keyword evidence="2" id="KW-0805">Transcription regulation</keyword>
<dbReference type="SMART" id="SM00774">
    <property type="entry name" value="WRKY"/>
    <property type="match status" value="1"/>
</dbReference>